<protein>
    <recommendedName>
        <fullName evidence="3">Fe-S oxidoreductase</fullName>
    </recommendedName>
</protein>
<reference evidence="2" key="1">
    <citation type="journal article" date="2019" name="Int. J. Syst. Evol. Microbiol.">
        <title>The Global Catalogue of Microorganisms (GCM) 10K type strain sequencing project: providing services to taxonomists for standard genome sequencing and annotation.</title>
        <authorList>
            <consortium name="The Broad Institute Genomics Platform"/>
            <consortium name="The Broad Institute Genome Sequencing Center for Infectious Disease"/>
            <person name="Wu L."/>
            <person name="Ma J."/>
        </authorList>
    </citation>
    <scope>NUCLEOTIDE SEQUENCE [LARGE SCALE GENOMIC DNA]</scope>
    <source>
        <strain evidence="2">CGMCC 1.6960</strain>
    </source>
</reference>
<evidence type="ECO:0000313" key="2">
    <source>
        <dbReference type="Proteomes" id="UP000626982"/>
    </source>
</evidence>
<comment type="caution">
    <text evidence="1">The sequence shown here is derived from an EMBL/GenBank/DDBJ whole genome shotgun (WGS) entry which is preliminary data.</text>
</comment>
<dbReference type="EMBL" id="BMLM01000002">
    <property type="protein sequence ID" value="GGN87030.1"/>
    <property type="molecule type" value="Genomic_DNA"/>
</dbReference>
<organism evidence="1 2">
    <name type="scientific">Agrococcus terreus</name>
    <dbReference type="NCBI Taxonomy" id="574649"/>
    <lineage>
        <taxon>Bacteria</taxon>
        <taxon>Bacillati</taxon>
        <taxon>Actinomycetota</taxon>
        <taxon>Actinomycetes</taxon>
        <taxon>Micrococcales</taxon>
        <taxon>Microbacteriaceae</taxon>
        <taxon>Agrococcus</taxon>
    </lineage>
</organism>
<evidence type="ECO:0000313" key="1">
    <source>
        <dbReference type="EMBL" id="GGN87030.1"/>
    </source>
</evidence>
<dbReference type="Proteomes" id="UP000626982">
    <property type="component" value="Unassembled WGS sequence"/>
</dbReference>
<keyword evidence="2" id="KW-1185">Reference proteome</keyword>
<gene>
    <name evidence="1" type="ORF">GCM10010968_21150</name>
</gene>
<proteinExistence type="predicted"/>
<accession>A0ABQ2KMS3</accession>
<evidence type="ECO:0008006" key="3">
    <source>
        <dbReference type="Google" id="ProtNLM"/>
    </source>
</evidence>
<name>A0ABQ2KMS3_9MICO</name>
<sequence length="185" mass="19653">MCIDTIAIRSGASWGRPIGSGRMAPAYPAGIVGGMTGSSPLAAAGRLLGALGRDLQAPALAALTAPPVARAGHRFATVAARAWGRMLGGQERREGELWVVTGLPSWAFGRGGTTIGATFLTHDMTSPAVLGHEDVHRRQWERYGLWFIPMYLAAGQDALRNRFEIEAGLVEGGYLPRPATRPPRP</sequence>